<name>W1NI48_AMBTC</name>
<proteinExistence type="predicted"/>
<gene>
    <name evidence="1" type="ORF">AMTR_s00008p00261770</name>
</gene>
<sequence>MAELRPANTTRLVASLNFAVFKADILNSTEEAYALAVEVEGDHDMKDSERGNSSRVLFSDSRVPVREENLDEQPSNPLSSQDFLVHFGAKLIPVTTW</sequence>
<dbReference type="HOGENOM" id="CLU_2349515_0_0_1"/>
<dbReference type="Proteomes" id="UP000017836">
    <property type="component" value="Unassembled WGS sequence"/>
</dbReference>
<dbReference type="AlphaFoldDB" id="W1NI48"/>
<organism evidence="1 2">
    <name type="scientific">Amborella trichopoda</name>
    <dbReference type="NCBI Taxonomy" id="13333"/>
    <lineage>
        <taxon>Eukaryota</taxon>
        <taxon>Viridiplantae</taxon>
        <taxon>Streptophyta</taxon>
        <taxon>Embryophyta</taxon>
        <taxon>Tracheophyta</taxon>
        <taxon>Spermatophyta</taxon>
        <taxon>Magnoliopsida</taxon>
        <taxon>Amborellales</taxon>
        <taxon>Amborellaceae</taxon>
        <taxon>Amborella</taxon>
    </lineage>
</organism>
<dbReference type="SUPFAM" id="SSF48445">
    <property type="entry name" value="14-3-3 protein"/>
    <property type="match status" value="1"/>
</dbReference>
<dbReference type="Gramene" id="ERM95467">
    <property type="protein sequence ID" value="ERM95467"/>
    <property type="gene ID" value="AMTR_s00008p00261770"/>
</dbReference>
<reference evidence="2" key="1">
    <citation type="journal article" date="2013" name="Science">
        <title>The Amborella genome and the evolution of flowering plants.</title>
        <authorList>
            <consortium name="Amborella Genome Project"/>
        </authorList>
    </citation>
    <scope>NUCLEOTIDE SEQUENCE [LARGE SCALE GENOMIC DNA]</scope>
</reference>
<evidence type="ECO:0000313" key="1">
    <source>
        <dbReference type="EMBL" id="ERM95467.1"/>
    </source>
</evidence>
<accession>W1NI48</accession>
<evidence type="ECO:0000313" key="2">
    <source>
        <dbReference type="Proteomes" id="UP000017836"/>
    </source>
</evidence>
<keyword evidence="2" id="KW-1185">Reference proteome</keyword>
<dbReference type="EMBL" id="KI397486">
    <property type="protein sequence ID" value="ERM95467.1"/>
    <property type="molecule type" value="Genomic_DNA"/>
</dbReference>
<dbReference type="InterPro" id="IPR036815">
    <property type="entry name" value="14-3-3_dom_sf"/>
</dbReference>
<dbReference type="Gene3D" id="1.20.190.20">
    <property type="entry name" value="14-3-3 domain"/>
    <property type="match status" value="1"/>
</dbReference>
<protein>
    <submittedName>
        <fullName evidence="1">Uncharacterized protein</fullName>
    </submittedName>
</protein>